<keyword evidence="3" id="KW-1185">Reference proteome</keyword>
<dbReference type="Proteomes" id="UP001374579">
    <property type="component" value="Unassembled WGS sequence"/>
</dbReference>
<feature type="compositionally biased region" description="Basic and acidic residues" evidence="1">
    <location>
        <begin position="426"/>
        <end position="441"/>
    </location>
</feature>
<evidence type="ECO:0000313" key="2">
    <source>
        <dbReference type="EMBL" id="KAK7104087.1"/>
    </source>
</evidence>
<feature type="compositionally biased region" description="Polar residues" evidence="1">
    <location>
        <begin position="289"/>
        <end position="299"/>
    </location>
</feature>
<reference evidence="2 3" key="1">
    <citation type="submission" date="2024-02" db="EMBL/GenBank/DDBJ databases">
        <title>Chromosome-scale genome assembly of the rough periwinkle Littorina saxatilis.</title>
        <authorList>
            <person name="De Jode A."/>
            <person name="Faria R."/>
            <person name="Formenti G."/>
            <person name="Sims Y."/>
            <person name="Smith T.P."/>
            <person name="Tracey A."/>
            <person name="Wood J.M.D."/>
            <person name="Zagrodzka Z.B."/>
            <person name="Johannesson K."/>
            <person name="Butlin R.K."/>
            <person name="Leder E.H."/>
        </authorList>
    </citation>
    <scope>NUCLEOTIDE SEQUENCE [LARGE SCALE GENOMIC DNA]</scope>
    <source>
        <strain evidence="2">Snail1</strain>
        <tissue evidence="2">Muscle</tissue>
    </source>
</reference>
<feature type="region of interest" description="Disordered" evidence="1">
    <location>
        <begin position="279"/>
        <end position="322"/>
    </location>
</feature>
<feature type="region of interest" description="Disordered" evidence="1">
    <location>
        <begin position="64"/>
        <end position="139"/>
    </location>
</feature>
<proteinExistence type="predicted"/>
<gene>
    <name evidence="2" type="ORF">V1264_018858</name>
</gene>
<feature type="region of interest" description="Disordered" evidence="1">
    <location>
        <begin position="371"/>
        <end position="441"/>
    </location>
</feature>
<name>A0AAN9GDA5_9CAEN</name>
<accession>A0AAN9GDA5</accession>
<comment type="caution">
    <text evidence="2">The sequence shown here is derived from an EMBL/GenBank/DDBJ whole genome shotgun (WGS) entry which is preliminary data.</text>
</comment>
<dbReference type="AlphaFoldDB" id="A0AAN9GDA5"/>
<feature type="compositionally biased region" description="Basic and acidic residues" evidence="1">
    <location>
        <begin position="100"/>
        <end position="114"/>
    </location>
</feature>
<dbReference type="EMBL" id="JBAMIC010000008">
    <property type="protein sequence ID" value="KAK7104087.1"/>
    <property type="molecule type" value="Genomic_DNA"/>
</dbReference>
<evidence type="ECO:0000313" key="3">
    <source>
        <dbReference type="Proteomes" id="UP001374579"/>
    </source>
</evidence>
<organism evidence="2 3">
    <name type="scientific">Littorina saxatilis</name>
    <dbReference type="NCBI Taxonomy" id="31220"/>
    <lineage>
        <taxon>Eukaryota</taxon>
        <taxon>Metazoa</taxon>
        <taxon>Spiralia</taxon>
        <taxon>Lophotrochozoa</taxon>
        <taxon>Mollusca</taxon>
        <taxon>Gastropoda</taxon>
        <taxon>Caenogastropoda</taxon>
        <taxon>Littorinimorpha</taxon>
        <taxon>Littorinoidea</taxon>
        <taxon>Littorinidae</taxon>
        <taxon>Littorina</taxon>
    </lineage>
</organism>
<feature type="compositionally biased region" description="Low complexity" evidence="1">
    <location>
        <begin position="383"/>
        <end position="420"/>
    </location>
</feature>
<sequence>MKEVSSASDIRLLPSYHLQPNYYHDHRLNKKPGDGEEVLRHLPCMRGAKEINLLANSLTSRLRKAARQRAHASSTDTVTTATTTTTSSTGASRSAPQSGSERKTSRSSSKRESIRSQPQPRTLSQRRPSILKRSLSKDELEKQQKYLLEHSPRADSRHNDLRLPNLVGGRRFSSGPAEDFDIEVESRNSQLLDASSPVLAFVRGGSGGTRIGGGGGGVGGGGGGSYKRNHSSDGHVMWVKRAGIFQPADKYAPGRQTLHGDDQPFSRSMPVDYETLTLASRPDSPESIGETSSWSSGKTYSRKKGLKVSWKDPRSASEVGPHLEETIASASSMRLRSAAGTVQGEANSAYTKPKFNPGKSKVPVIGVKWKVPTPKLGKPTLGGSTSSSEASSNPSISSGISSPTSAQLLPSSSLQSPSSPGKANAHTRDPRHPWRALYPRDVHPVTTAMEREGTSVSKTKWHVPGLRKVPPFTFIEDLMESRCHQWNPAVQRAARQPTRATLDTQSLAVRMAEGGGLGSSSEATTSTANTGCLSDITGQDGEGEFGFFYQS</sequence>
<feature type="compositionally biased region" description="Low complexity" evidence="1">
    <location>
        <begin position="71"/>
        <end position="99"/>
    </location>
</feature>
<protein>
    <submittedName>
        <fullName evidence="2">Uncharacterized protein</fullName>
    </submittedName>
</protein>
<feature type="compositionally biased region" description="Basic and acidic residues" evidence="1">
    <location>
        <begin position="309"/>
        <end position="322"/>
    </location>
</feature>
<evidence type="ECO:0000256" key="1">
    <source>
        <dbReference type="SAM" id="MobiDB-lite"/>
    </source>
</evidence>
<feature type="compositionally biased region" description="Polar residues" evidence="1">
    <location>
        <begin position="117"/>
        <end position="127"/>
    </location>
</feature>